<dbReference type="GeneID" id="78125646"/>
<dbReference type="InterPro" id="IPR029044">
    <property type="entry name" value="Nucleotide-diphossugar_trans"/>
</dbReference>
<name>A0A1H3MUN7_9RHOB</name>
<dbReference type="AlphaFoldDB" id="A0A1H3MUN7"/>
<evidence type="ECO:0000259" key="1">
    <source>
        <dbReference type="Pfam" id="PF00535"/>
    </source>
</evidence>
<sequence>MIEVAIFSYNRHFYLKNALHSVQRNVSDVRVRIYDDGSDQSEMKKFLAENSDLVGARLKGLDSKHGGLYTNMQSALDEAQEDYLLLMQDDTQIVRKMEREDLEAINRAFEVFPTAAFLSVMFLKGEKKRRYKRVLRADGENQLYRSKSLEDGVVQSYYDVVLCNVPRLRAAGWKFENTEVANMKKARELFGEMPIMRNPLMFFCPEVPFFRDRRQSLAARIIAKRRKENPIFHDMTAEAVAKLKGRALGVFPYAEDWLNPTLQGLRRPFVFKDVKANLWLNLLYAIETKLLGR</sequence>
<feature type="domain" description="Glycosyltransferase 2-like" evidence="1">
    <location>
        <begin position="4"/>
        <end position="140"/>
    </location>
</feature>
<gene>
    <name evidence="2" type="ORF">SAMN05444486_1043</name>
</gene>
<proteinExistence type="predicted"/>
<dbReference type="Pfam" id="PF00535">
    <property type="entry name" value="Glycos_transf_2"/>
    <property type="match status" value="1"/>
</dbReference>
<accession>A0A1H3MUN7</accession>
<evidence type="ECO:0000313" key="3">
    <source>
        <dbReference type="Proteomes" id="UP000199026"/>
    </source>
</evidence>
<dbReference type="InterPro" id="IPR001173">
    <property type="entry name" value="Glyco_trans_2-like"/>
</dbReference>
<dbReference type="OrthoDB" id="8350085at2"/>
<reference evidence="2 3" key="1">
    <citation type="submission" date="2016-10" db="EMBL/GenBank/DDBJ databases">
        <authorList>
            <person name="de Groot N.N."/>
        </authorList>
    </citation>
    <scope>NUCLEOTIDE SEQUENCE [LARGE SCALE GENOMIC DNA]</scope>
    <source>
        <strain evidence="2 3">DSM 24677</strain>
    </source>
</reference>
<keyword evidence="2" id="KW-0808">Transferase</keyword>
<dbReference type="Proteomes" id="UP000199026">
    <property type="component" value="Unassembled WGS sequence"/>
</dbReference>
<evidence type="ECO:0000313" key="2">
    <source>
        <dbReference type="EMBL" id="SDY80417.1"/>
    </source>
</evidence>
<dbReference type="Gene3D" id="3.90.550.10">
    <property type="entry name" value="Spore Coat Polysaccharide Biosynthesis Protein SpsA, Chain A"/>
    <property type="match status" value="1"/>
</dbReference>
<keyword evidence="3" id="KW-1185">Reference proteome</keyword>
<dbReference type="STRING" id="576131.SAMN05444486_1043"/>
<organism evidence="2 3">
    <name type="scientific">Lentibacter algarum</name>
    <dbReference type="NCBI Taxonomy" id="576131"/>
    <lineage>
        <taxon>Bacteria</taxon>
        <taxon>Pseudomonadati</taxon>
        <taxon>Pseudomonadota</taxon>
        <taxon>Alphaproteobacteria</taxon>
        <taxon>Rhodobacterales</taxon>
        <taxon>Roseobacteraceae</taxon>
        <taxon>Lentibacter</taxon>
    </lineage>
</organism>
<dbReference type="CDD" id="cd00761">
    <property type="entry name" value="Glyco_tranf_GTA_type"/>
    <property type="match status" value="1"/>
</dbReference>
<dbReference type="EMBL" id="FNPR01000004">
    <property type="protein sequence ID" value="SDY80417.1"/>
    <property type="molecule type" value="Genomic_DNA"/>
</dbReference>
<dbReference type="GO" id="GO:0016740">
    <property type="term" value="F:transferase activity"/>
    <property type="evidence" value="ECO:0007669"/>
    <property type="project" value="UniProtKB-KW"/>
</dbReference>
<dbReference type="SUPFAM" id="SSF53448">
    <property type="entry name" value="Nucleotide-diphospho-sugar transferases"/>
    <property type="match status" value="1"/>
</dbReference>
<protein>
    <submittedName>
        <fullName evidence="2">Glycosyl transferase family 2</fullName>
    </submittedName>
</protein>
<dbReference type="RefSeq" id="WP_089893765.1">
    <property type="nucleotide sequence ID" value="NZ_CALLJM010000021.1"/>
</dbReference>